<keyword evidence="3" id="KW-1185">Reference proteome</keyword>
<dbReference type="KEGG" id="cna:AB433_17780"/>
<feature type="region of interest" description="Disordered" evidence="1">
    <location>
        <begin position="339"/>
        <end position="407"/>
    </location>
</feature>
<proteinExistence type="predicted"/>
<geneLocation type="plasmid" evidence="2 3">
    <name>p1</name>
</geneLocation>
<dbReference type="PATRIC" id="fig|1348774.3.peg.3746"/>
<feature type="compositionally biased region" description="Low complexity" evidence="1">
    <location>
        <begin position="361"/>
        <end position="399"/>
    </location>
</feature>
<evidence type="ECO:0000313" key="3">
    <source>
        <dbReference type="Proteomes" id="UP000035287"/>
    </source>
</evidence>
<gene>
    <name evidence="2" type="ORF">AB433_17780</name>
</gene>
<protein>
    <recommendedName>
        <fullName evidence="4">Conjugal transfer pilus assembly protein TraV</fullName>
    </recommendedName>
</protein>
<evidence type="ECO:0008006" key="4">
    <source>
        <dbReference type="Google" id="ProtNLM"/>
    </source>
</evidence>
<accession>A0A0G3XMX7</accession>
<sequence length="407" mass="41190">MILLTRQQRIVFQRAVQRRSRGQVRLPAMDIGCSDAIGLWHDLVAAFANDSGKGRGRALTPRELMLLRQRAWQRSAGYIALSQDSLTLEAGLALWTLAGKFEALLARQSRGHVARPGLARAAGVAALGLAATQMAACTSLFGGNIKGNFACSAPGGTCAPSTVIDDQALAVIQNARPMVPASGPYFQPQSRGSAQSARLMPTGSGRIAATVTGVAHRERRVLKVVFPSYVDGSGNFHEPRVVHTVADAGGWMQLSGGGSGEQGTGQGQATPDAATPSASQQAHPVSDPPTAASREPGGQAGLPGQIAPPSGALPDPRVVAEARAKGAASSAGSPIDAIRAEVEARLGRATKGGQPSAPSPAQGGTATKAGDAAPAAAQGATQGAAQAPAPAPTAANPPASFSGKVEE</sequence>
<evidence type="ECO:0000256" key="1">
    <source>
        <dbReference type="SAM" id="MobiDB-lite"/>
    </source>
</evidence>
<organism evidence="2 3">
    <name type="scientific">Croceicoccus naphthovorans</name>
    <dbReference type="NCBI Taxonomy" id="1348774"/>
    <lineage>
        <taxon>Bacteria</taxon>
        <taxon>Pseudomonadati</taxon>
        <taxon>Pseudomonadota</taxon>
        <taxon>Alphaproteobacteria</taxon>
        <taxon>Sphingomonadales</taxon>
        <taxon>Erythrobacteraceae</taxon>
        <taxon>Croceicoccus</taxon>
    </lineage>
</organism>
<keyword evidence="2" id="KW-0614">Plasmid</keyword>
<dbReference type="OrthoDB" id="7408098at2"/>
<reference evidence="2 3" key="1">
    <citation type="submission" date="2015-06" db="EMBL/GenBank/DDBJ databases">
        <authorList>
            <person name="Zeng Y."/>
            <person name="Huang Y."/>
        </authorList>
    </citation>
    <scope>NUCLEOTIDE SEQUENCE [LARGE SCALE GENOMIC DNA]</scope>
    <source>
        <strain evidence="2 3">PQ-2</strain>
        <plasmid evidence="3">Plasmid p1</plasmid>
    </source>
</reference>
<dbReference type="Proteomes" id="UP000035287">
    <property type="component" value="Plasmid p1"/>
</dbReference>
<evidence type="ECO:0000313" key="2">
    <source>
        <dbReference type="EMBL" id="AKM11999.1"/>
    </source>
</evidence>
<feature type="region of interest" description="Disordered" evidence="1">
    <location>
        <begin position="252"/>
        <end position="315"/>
    </location>
</feature>
<feature type="compositionally biased region" description="Gly residues" evidence="1">
    <location>
        <begin position="255"/>
        <end position="266"/>
    </location>
</feature>
<name>A0A0G3XMX7_9SPHN</name>
<dbReference type="EMBL" id="CP011771">
    <property type="protein sequence ID" value="AKM11999.1"/>
    <property type="molecule type" value="Genomic_DNA"/>
</dbReference>
<dbReference type="AlphaFoldDB" id="A0A0G3XMX7"/>